<sequence length="281" mass="31568">MKKRIDIEKLLKWAYCEELPKGARDGVQSAVAGSNFLAIIELGLLGTRVDTSGRAPDRQFSRFDEVVHPDAMKVHEAVCSFNFLDLDLPPDWCPMPELAVFGEHGRNAINGAVNSLTVVDGQGQRWLQRPVGQLVQTYAIMGGCPDGSCEAPELLTVCGEHGGPVWFRLVKHRYYDDGGTRVTAQVEKDDGWDKYRKRPKRGAYQKKYLHPDPHEALVKRGEYQLWLAALSELVEMLGNSLTDYEPVMTPRPAEPWSVVDTEKRLRGRPIRIARKISLTAT</sequence>
<comment type="caution">
    <text evidence="1">The sequence shown here is derived from an EMBL/GenBank/DDBJ whole genome shotgun (WGS) entry which is preliminary data.</text>
</comment>
<dbReference type="eggNOG" id="ENOG5032S6H">
    <property type="taxonomic scope" value="Bacteria"/>
</dbReference>
<evidence type="ECO:0000313" key="1">
    <source>
        <dbReference type="EMBL" id="EAV44934.1"/>
    </source>
</evidence>
<gene>
    <name evidence="1" type="ORF">SIAM614_13003</name>
</gene>
<evidence type="ECO:0000313" key="2">
    <source>
        <dbReference type="Proteomes" id="UP000004848"/>
    </source>
</evidence>
<proteinExistence type="predicted"/>
<dbReference type="RefSeq" id="WP_006933047.1">
    <property type="nucleotide sequence ID" value="NZ_AAUW01000004.1"/>
</dbReference>
<dbReference type="OrthoDB" id="8264995at2"/>
<protein>
    <submittedName>
        <fullName evidence="1">Uncharacterized protein</fullName>
    </submittedName>
</protein>
<accession>A0NQ76</accession>
<dbReference type="AlphaFoldDB" id="A0NQ76"/>
<dbReference type="GeneID" id="68845694"/>
<organism evidence="1 2">
    <name type="scientific">Roseibium aggregatum (strain ATCC 25650 / DSM 13394 / JCM 20685 / NBRC 16684 / NCIMB 2208 / IAM 12614 / B1)</name>
    <name type="common">Stappia aggregata</name>
    <dbReference type="NCBI Taxonomy" id="384765"/>
    <lineage>
        <taxon>Bacteria</taxon>
        <taxon>Pseudomonadati</taxon>
        <taxon>Pseudomonadota</taxon>
        <taxon>Alphaproteobacteria</taxon>
        <taxon>Hyphomicrobiales</taxon>
        <taxon>Stappiaceae</taxon>
        <taxon>Roseibium</taxon>
    </lineage>
</organism>
<reference evidence="1 2" key="1">
    <citation type="submission" date="2006-05" db="EMBL/GenBank/DDBJ databases">
        <authorList>
            <person name="King G."/>
            <person name="Ferriera S."/>
            <person name="Johnson J."/>
            <person name="Kravitz S."/>
            <person name="Beeson K."/>
            <person name="Sutton G."/>
            <person name="Rogers Y.-H."/>
            <person name="Friedman R."/>
            <person name="Frazier M."/>
            <person name="Venter J.C."/>
        </authorList>
    </citation>
    <scope>NUCLEOTIDE SEQUENCE [LARGE SCALE GENOMIC DNA]</scope>
    <source>
        <strain evidence="2">ATCC 25650 / DSM 13394 / JCM 20685 / NBRC 16684 / NCIMB 2208 / IAM 12614 / B1</strain>
    </source>
</reference>
<name>A0NQ76_ROSAI</name>
<dbReference type="EMBL" id="AAUW01000004">
    <property type="protein sequence ID" value="EAV44934.1"/>
    <property type="molecule type" value="Genomic_DNA"/>
</dbReference>
<dbReference type="Proteomes" id="UP000004848">
    <property type="component" value="Unassembled WGS sequence"/>
</dbReference>